<accession>A0A1X2EN07</accession>
<dbReference type="AlphaFoldDB" id="A0A1X2EN07"/>
<dbReference type="Gene3D" id="3.40.630.30">
    <property type="match status" value="1"/>
</dbReference>
<reference evidence="2 3" key="1">
    <citation type="submission" date="2016-01" db="EMBL/GenBank/DDBJ databases">
        <title>The new phylogeny of the genus Mycobacterium.</title>
        <authorList>
            <person name="Tarcisio F."/>
            <person name="Conor M."/>
            <person name="Antonella G."/>
            <person name="Elisabetta G."/>
            <person name="Giulia F.S."/>
            <person name="Sara T."/>
            <person name="Anna F."/>
            <person name="Clotilde B."/>
            <person name="Roberto B."/>
            <person name="Veronica D.S."/>
            <person name="Fabio R."/>
            <person name="Monica P."/>
            <person name="Olivier J."/>
            <person name="Enrico T."/>
            <person name="Nicola S."/>
        </authorList>
    </citation>
    <scope>NUCLEOTIDE SEQUENCE [LARGE SCALE GENOMIC DNA]</scope>
    <source>
        <strain evidence="2 3">DSM 44153</strain>
    </source>
</reference>
<dbReference type="PROSITE" id="PS51186">
    <property type="entry name" value="GNAT"/>
    <property type="match status" value="1"/>
</dbReference>
<protein>
    <recommendedName>
        <fullName evidence="1">N-acetyltransferase domain-containing protein</fullName>
    </recommendedName>
</protein>
<organism evidence="2 3">
    <name type="scientific">Mycolicibacillus trivialis</name>
    <dbReference type="NCBI Taxonomy" id="1798"/>
    <lineage>
        <taxon>Bacteria</taxon>
        <taxon>Bacillati</taxon>
        <taxon>Actinomycetota</taxon>
        <taxon>Actinomycetes</taxon>
        <taxon>Mycobacteriales</taxon>
        <taxon>Mycobacteriaceae</taxon>
        <taxon>Mycolicibacillus</taxon>
    </lineage>
</organism>
<evidence type="ECO:0000313" key="3">
    <source>
        <dbReference type="Proteomes" id="UP000193090"/>
    </source>
</evidence>
<evidence type="ECO:0000259" key="1">
    <source>
        <dbReference type="PROSITE" id="PS51186"/>
    </source>
</evidence>
<feature type="domain" description="N-acetyltransferase" evidence="1">
    <location>
        <begin position="157"/>
        <end position="302"/>
    </location>
</feature>
<dbReference type="SUPFAM" id="SSF55729">
    <property type="entry name" value="Acyl-CoA N-acyltransferases (Nat)"/>
    <property type="match status" value="1"/>
</dbReference>
<dbReference type="EMBL" id="LQPZ01000013">
    <property type="protein sequence ID" value="ORX06966.1"/>
    <property type="molecule type" value="Genomic_DNA"/>
</dbReference>
<comment type="caution">
    <text evidence="2">The sequence shown here is derived from an EMBL/GenBank/DDBJ whole genome shotgun (WGS) entry which is preliminary data.</text>
</comment>
<gene>
    <name evidence="2" type="ORF">AWC30_05215</name>
</gene>
<dbReference type="RefSeq" id="WP_085109083.1">
    <property type="nucleotide sequence ID" value="NZ_JACKSN010000171.1"/>
</dbReference>
<sequence length="308" mass="32956">MSELPSVGTRVAVRFRLPAGSEPPLSDAVGHLLAVAPMVRVRTKTGEVVEFAPGDVLTVRRLTDVPVRNSQIRAVEHAAALAFPGIEHRWMDGWLLRAGAGDTFRANSAIPLEMGASFASVPAIVDFYVERGLTPLFAIPDRLVSMRDDTTVERENRTLVAELPGTLPPRPDVALADSPGPDWLAGYDRDVAVEELAAVLDGRLCFAVGPAGAVARAAITAAPDGTRWVGISDVHVDAGQRRRGQASAVCAALLAWAVEHGATHGYAHVRDGDDAALGLFAGLGFAPQHRFRYVRTEAIWVDPGTRRR</sequence>
<dbReference type="InterPro" id="IPR000182">
    <property type="entry name" value="GNAT_dom"/>
</dbReference>
<dbReference type="Pfam" id="PF24551">
    <property type="entry name" value="SH3_Rv0428c"/>
    <property type="match status" value="1"/>
</dbReference>
<dbReference type="Proteomes" id="UP000193090">
    <property type="component" value="Unassembled WGS sequence"/>
</dbReference>
<dbReference type="STRING" id="1798.AWC30_05215"/>
<dbReference type="InterPro" id="IPR056934">
    <property type="entry name" value="SH3_Rv0428c"/>
</dbReference>
<dbReference type="OrthoDB" id="9775595at2"/>
<keyword evidence="3" id="KW-1185">Reference proteome</keyword>
<dbReference type="GO" id="GO:0016747">
    <property type="term" value="F:acyltransferase activity, transferring groups other than amino-acyl groups"/>
    <property type="evidence" value="ECO:0007669"/>
    <property type="project" value="InterPro"/>
</dbReference>
<name>A0A1X2EN07_9MYCO</name>
<evidence type="ECO:0000313" key="2">
    <source>
        <dbReference type="EMBL" id="ORX06966.1"/>
    </source>
</evidence>
<dbReference type="Pfam" id="PF24553">
    <property type="entry name" value="Rv0428c_C"/>
    <property type="match status" value="1"/>
</dbReference>
<proteinExistence type="predicted"/>
<dbReference type="InterPro" id="IPR016181">
    <property type="entry name" value="Acyl_CoA_acyltransferase"/>
</dbReference>
<dbReference type="InterPro" id="IPR056935">
    <property type="entry name" value="Rv0428c-like_C"/>
</dbReference>